<evidence type="ECO:0000313" key="1">
    <source>
        <dbReference type="EMBL" id="JAC69732.1"/>
    </source>
</evidence>
<gene>
    <name evidence="1" type="ORF">TSPGSL018_5683</name>
</gene>
<accession>A0A061R9X0</accession>
<organism evidence="1">
    <name type="scientific">Tetraselmis sp. GSL018</name>
    <dbReference type="NCBI Taxonomy" id="582737"/>
    <lineage>
        <taxon>Eukaryota</taxon>
        <taxon>Viridiplantae</taxon>
        <taxon>Chlorophyta</taxon>
        <taxon>core chlorophytes</taxon>
        <taxon>Chlorodendrophyceae</taxon>
        <taxon>Chlorodendrales</taxon>
        <taxon>Chlorodendraceae</taxon>
        <taxon>Tetraselmis</taxon>
    </lineage>
</organism>
<dbReference type="AlphaFoldDB" id="A0A061R9X0"/>
<protein>
    <submittedName>
        <fullName evidence="1">Uncharacterized protein</fullName>
    </submittedName>
</protein>
<sequence>MADIELGSTATPLGAQVITADFVFGNMDMNDVSDSVINTVKA</sequence>
<feature type="non-terminal residue" evidence="1">
    <location>
        <position position="42"/>
    </location>
</feature>
<dbReference type="EMBL" id="GBEZ01016524">
    <property type="protein sequence ID" value="JAC69732.1"/>
    <property type="molecule type" value="Transcribed_RNA"/>
</dbReference>
<name>A0A061R9X0_9CHLO</name>
<proteinExistence type="predicted"/>
<reference evidence="1" key="1">
    <citation type="submission" date="2014-05" db="EMBL/GenBank/DDBJ databases">
        <title>The transcriptome of the halophilic microalga Tetraselmis sp. GSL018 isolated from the Great Salt Lake, Utah.</title>
        <authorList>
            <person name="Jinkerson R.E."/>
            <person name="D'Adamo S."/>
            <person name="Posewitz M.C."/>
        </authorList>
    </citation>
    <scope>NUCLEOTIDE SEQUENCE</scope>
    <source>
        <strain evidence="1">GSL018</strain>
    </source>
</reference>